<comment type="caution">
    <text evidence="5">The sequence shown here is derived from an EMBL/GenBank/DDBJ whole genome shotgun (WGS) entry which is preliminary data.</text>
</comment>
<comment type="caution">
    <text evidence="4">Lacks conserved residue(s) required for the propagation of feature annotation.</text>
</comment>
<evidence type="ECO:0000256" key="4">
    <source>
        <dbReference type="HAMAP-Rule" id="MF_00528"/>
    </source>
</evidence>
<dbReference type="AlphaFoldDB" id="H7EMA4"/>
<comment type="cofactor">
    <cofactor evidence="1 4">
        <name>a divalent metal cation</name>
        <dbReference type="ChEBI" id="CHEBI:60240"/>
    </cofactor>
</comment>
<organism evidence="5 6">
    <name type="scientific">Treponema saccharophilum DSM 2985</name>
    <dbReference type="NCBI Taxonomy" id="907348"/>
    <lineage>
        <taxon>Bacteria</taxon>
        <taxon>Pseudomonadati</taxon>
        <taxon>Spirochaetota</taxon>
        <taxon>Spirochaetia</taxon>
        <taxon>Spirochaetales</taxon>
        <taxon>Treponemataceae</taxon>
        <taxon>Treponema</taxon>
    </lineage>
</organism>
<evidence type="ECO:0000313" key="5">
    <source>
        <dbReference type="EMBL" id="EIC01189.1"/>
    </source>
</evidence>
<comment type="similarity">
    <text evidence="4">Belongs to the Maf family. YhdE subfamily.</text>
</comment>
<dbReference type="PANTHER" id="PTHR43213">
    <property type="entry name" value="BIFUNCTIONAL DTTP/UTP PYROPHOSPHATASE/METHYLTRANSFERASE PROTEIN-RELATED"/>
    <property type="match status" value="1"/>
</dbReference>
<feature type="site" description="Important for substrate specificity" evidence="4">
    <location>
        <position position="153"/>
    </location>
</feature>
<dbReference type="GO" id="GO:0036218">
    <property type="term" value="F:dTTP diphosphatase activity"/>
    <property type="evidence" value="ECO:0007669"/>
    <property type="project" value="RHEA"/>
</dbReference>
<accession>H7EMA4</accession>
<dbReference type="PIRSF" id="PIRSF006305">
    <property type="entry name" value="Maf"/>
    <property type="match status" value="1"/>
</dbReference>
<feature type="site" description="Important for substrate specificity" evidence="4">
    <location>
        <position position="12"/>
    </location>
</feature>
<comment type="catalytic activity">
    <reaction evidence="4">
        <text>dTTP + H2O = dTMP + diphosphate + H(+)</text>
        <dbReference type="Rhea" id="RHEA:28534"/>
        <dbReference type="ChEBI" id="CHEBI:15377"/>
        <dbReference type="ChEBI" id="CHEBI:15378"/>
        <dbReference type="ChEBI" id="CHEBI:33019"/>
        <dbReference type="ChEBI" id="CHEBI:37568"/>
        <dbReference type="ChEBI" id="CHEBI:63528"/>
        <dbReference type="EC" id="3.6.1.9"/>
    </reaction>
</comment>
<dbReference type="Gene3D" id="3.90.950.10">
    <property type="match status" value="1"/>
</dbReference>
<keyword evidence="6" id="KW-1185">Reference proteome</keyword>
<comment type="subcellular location">
    <subcellularLocation>
        <location evidence="4">Cytoplasm</location>
    </subcellularLocation>
</comment>
<dbReference type="PANTHER" id="PTHR43213:SF5">
    <property type="entry name" value="BIFUNCTIONAL DTTP_UTP PYROPHOSPHATASE_METHYLTRANSFERASE PROTEIN-RELATED"/>
    <property type="match status" value="1"/>
</dbReference>
<comment type="catalytic activity">
    <reaction evidence="4">
        <text>UTP + H2O = UMP + diphosphate + H(+)</text>
        <dbReference type="Rhea" id="RHEA:29395"/>
        <dbReference type="ChEBI" id="CHEBI:15377"/>
        <dbReference type="ChEBI" id="CHEBI:15378"/>
        <dbReference type="ChEBI" id="CHEBI:33019"/>
        <dbReference type="ChEBI" id="CHEBI:46398"/>
        <dbReference type="ChEBI" id="CHEBI:57865"/>
        <dbReference type="EC" id="3.6.1.9"/>
    </reaction>
</comment>
<evidence type="ECO:0000256" key="2">
    <source>
        <dbReference type="ARBA" id="ARBA00022801"/>
    </source>
</evidence>
<dbReference type="PATRIC" id="fig|907348.3.peg.2081"/>
<name>H7EMA4_9SPIR</name>
<evidence type="ECO:0000256" key="3">
    <source>
        <dbReference type="ARBA" id="ARBA00023080"/>
    </source>
</evidence>
<evidence type="ECO:0000313" key="6">
    <source>
        <dbReference type="Proteomes" id="UP000003571"/>
    </source>
</evidence>
<dbReference type="CDD" id="cd00555">
    <property type="entry name" value="Maf"/>
    <property type="match status" value="1"/>
</dbReference>
<dbReference type="RefSeq" id="WP_002705376.1">
    <property type="nucleotide sequence ID" value="NZ_AGRW01000051.1"/>
</dbReference>
<dbReference type="OrthoDB" id="9807767at2"/>
<dbReference type="EC" id="3.6.1.9" evidence="4"/>
<dbReference type="HAMAP" id="MF_00528">
    <property type="entry name" value="Maf"/>
    <property type="match status" value="1"/>
</dbReference>
<dbReference type="GO" id="GO:0009117">
    <property type="term" value="P:nucleotide metabolic process"/>
    <property type="evidence" value="ECO:0007669"/>
    <property type="project" value="UniProtKB-KW"/>
</dbReference>
<dbReference type="Proteomes" id="UP000003571">
    <property type="component" value="Unassembled WGS sequence"/>
</dbReference>
<gene>
    <name evidence="5" type="ORF">TresaDRAFT_0326</name>
</gene>
<dbReference type="NCBIfam" id="TIGR00172">
    <property type="entry name" value="maf"/>
    <property type="match status" value="1"/>
</dbReference>
<dbReference type="STRING" id="907348.TresaDRAFT_0326"/>
<dbReference type="InterPro" id="IPR003697">
    <property type="entry name" value="Maf-like"/>
</dbReference>
<dbReference type="SUPFAM" id="SSF52972">
    <property type="entry name" value="ITPase-like"/>
    <property type="match status" value="1"/>
</dbReference>
<protein>
    <recommendedName>
        <fullName evidence="4">dTTP/UTP pyrophosphatase</fullName>
        <shortName evidence="4">dTTPase/UTPase</shortName>
        <ecNumber evidence="4">3.6.1.9</ecNumber>
    </recommendedName>
    <alternativeName>
        <fullName evidence="4">Nucleoside triphosphate pyrophosphatase</fullName>
    </alternativeName>
    <alternativeName>
        <fullName evidence="4">Nucleotide pyrophosphatase</fullName>
        <shortName evidence="4">Nucleotide PPase</shortName>
    </alternativeName>
</protein>
<comment type="function">
    <text evidence="4">Nucleoside triphosphate pyrophosphatase that hydrolyzes dTTP and UTP. May have a dual role in cell division arrest and in preventing the incorporation of modified nucleotides into cellular nucleic acids.</text>
</comment>
<dbReference type="GO" id="GO:0036221">
    <property type="term" value="F:UTP diphosphatase activity"/>
    <property type="evidence" value="ECO:0007669"/>
    <property type="project" value="RHEA"/>
</dbReference>
<dbReference type="Pfam" id="PF02545">
    <property type="entry name" value="Maf"/>
    <property type="match status" value="1"/>
</dbReference>
<feature type="site" description="Important for substrate specificity" evidence="4">
    <location>
        <position position="71"/>
    </location>
</feature>
<sequence length="190" mass="20613">MEKLILASNSPRRKELLGVLGVPFDVVVPGCDESYPADTEPLSVPAVIARRKAEAVLGCVPAGSVVVAADTMVHFRGRLLGKPRDETEARGFISMLQGNVHDVVTGVAVSRGRRCDVVSVVTKVEFRSMDEADIEWNLSRGEWKDAAGAYKIQGAAACFVERIEGSYSNVVGLPISVVYDMLKKQGFDFR</sequence>
<keyword evidence="2 4" id="KW-0378">Hydrolase</keyword>
<reference evidence="5 6" key="1">
    <citation type="submission" date="2011-09" db="EMBL/GenBank/DDBJ databases">
        <title>The draft genome of Treponema saccharophilum DSM 2985.</title>
        <authorList>
            <consortium name="US DOE Joint Genome Institute (JGI-PGF)"/>
            <person name="Lucas S."/>
            <person name="Copeland A."/>
            <person name="Lapidus A."/>
            <person name="Glavina del Rio T."/>
            <person name="Dalin E."/>
            <person name="Tice H."/>
            <person name="Bruce D."/>
            <person name="Goodwin L."/>
            <person name="Pitluck S."/>
            <person name="Peters L."/>
            <person name="Kyrpides N."/>
            <person name="Mavromatis K."/>
            <person name="Ivanova N."/>
            <person name="Markowitz V."/>
            <person name="Cheng J.-F."/>
            <person name="Hugenholtz P."/>
            <person name="Woyke T."/>
            <person name="Wu D."/>
            <person name="Gronow S."/>
            <person name="Wellnitz S."/>
            <person name="Brambilla E."/>
            <person name="Klenk H.-P."/>
            <person name="Eisen J.A."/>
        </authorList>
    </citation>
    <scope>NUCLEOTIDE SEQUENCE [LARGE SCALE GENOMIC DNA]</scope>
    <source>
        <strain evidence="5 6">DSM 2985</strain>
    </source>
</reference>
<dbReference type="EMBL" id="AGRW01000051">
    <property type="protein sequence ID" value="EIC01189.1"/>
    <property type="molecule type" value="Genomic_DNA"/>
</dbReference>
<proteinExistence type="inferred from homology"/>
<dbReference type="eggNOG" id="COG0424">
    <property type="taxonomic scope" value="Bacteria"/>
</dbReference>
<keyword evidence="3 4" id="KW-0546">Nucleotide metabolism</keyword>
<dbReference type="InterPro" id="IPR029001">
    <property type="entry name" value="ITPase-like_fam"/>
</dbReference>
<feature type="active site" description="Proton acceptor" evidence="4">
    <location>
        <position position="70"/>
    </location>
</feature>
<keyword evidence="4" id="KW-0963">Cytoplasm</keyword>
<evidence type="ECO:0000256" key="1">
    <source>
        <dbReference type="ARBA" id="ARBA00001968"/>
    </source>
</evidence>
<dbReference type="GO" id="GO:0005737">
    <property type="term" value="C:cytoplasm"/>
    <property type="evidence" value="ECO:0007669"/>
    <property type="project" value="UniProtKB-SubCell"/>
</dbReference>